<sequence>MGISQRFGYLNPVRELELSYHDKATENKQMIYCDACKAILRRVIKYIGKTASKDEVNRQLDRICKRIRIRGCTRFLQKYKNKLVIALLSGDKASTICIKLKMCRRMYVQTIH</sequence>
<dbReference type="InterPro" id="IPR008139">
    <property type="entry name" value="SaposinB_dom"/>
</dbReference>
<feature type="domain" description="Saposin B-type" evidence="2">
    <location>
        <begin position="29"/>
        <end position="107"/>
    </location>
</feature>
<dbReference type="Gene3D" id="1.10.225.10">
    <property type="entry name" value="Saposin-like"/>
    <property type="match status" value="1"/>
</dbReference>
<keyword evidence="1" id="KW-1015">Disulfide bond</keyword>
<accession>A0A5Q0TSA7</accession>
<dbReference type="SUPFAM" id="SSF47862">
    <property type="entry name" value="Saposin"/>
    <property type="match status" value="1"/>
</dbReference>
<dbReference type="InterPro" id="IPR011001">
    <property type="entry name" value="Saposin-like"/>
</dbReference>
<protein>
    <submittedName>
        <fullName evidence="3">NK-lysin antimicrobial peptide type 3</fullName>
    </submittedName>
</protein>
<dbReference type="InterPro" id="IPR038847">
    <property type="entry name" value="Granulysin-like"/>
</dbReference>
<name>A0A5Q0TSA7_9TELE</name>
<dbReference type="GO" id="GO:0042742">
    <property type="term" value="P:defense response to bacterium"/>
    <property type="evidence" value="ECO:0007669"/>
    <property type="project" value="InterPro"/>
</dbReference>
<evidence type="ECO:0000259" key="2">
    <source>
        <dbReference type="PROSITE" id="PS50015"/>
    </source>
</evidence>
<evidence type="ECO:0000256" key="1">
    <source>
        <dbReference type="ARBA" id="ARBA00023157"/>
    </source>
</evidence>
<reference evidence="3" key="2">
    <citation type="journal article" date="2019" name="Fish Shellfish Immunol.">
        <title>Identification and characterization of five Nk-lysins from Pseudocrossocheilus bamaensis and their diverse expression patterns in response to bacterial infection.</title>
        <authorList>
            <person name="Zhang M."/>
            <person name="Wang Z."/>
            <person name="Wang C."/>
            <person name="Ma X."/>
            <person name="Cheng G."/>
            <person name="Qiao Y."/>
        </authorList>
    </citation>
    <scope>NUCLEOTIDE SEQUENCE</scope>
    <source>
        <tissue evidence="3">Kidney</tissue>
    </source>
</reference>
<dbReference type="EMBL" id="MH916606">
    <property type="protein sequence ID" value="QGA69872.1"/>
    <property type="molecule type" value="mRNA"/>
</dbReference>
<dbReference type="AlphaFoldDB" id="A0A5Q0TSA7"/>
<reference evidence="3" key="1">
    <citation type="submission" date="2018-09" db="EMBL/GenBank/DDBJ databases">
        <authorList>
            <person name="Zhang L."/>
        </authorList>
    </citation>
    <scope>NUCLEOTIDE SEQUENCE</scope>
    <source>
        <tissue evidence="3">Kidney</tissue>
    </source>
</reference>
<evidence type="ECO:0000313" key="3">
    <source>
        <dbReference type="EMBL" id="QGA69872.1"/>
    </source>
</evidence>
<dbReference type="SMART" id="SM00741">
    <property type="entry name" value="SapB"/>
    <property type="match status" value="1"/>
</dbReference>
<dbReference type="PANTHER" id="PTHR15541">
    <property type="entry name" value="GRANULYSIN RELATED"/>
    <property type="match status" value="1"/>
</dbReference>
<dbReference type="PANTHER" id="PTHR15541:SF2">
    <property type="entry name" value="GRANULYSIN"/>
    <property type="match status" value="1"/>
</dbReference>
<dbReference type="PROSITE" id="PS50015">
    <property type="entry name" value="SAP_B"/>
    <property type="match status" value="1"/>
</dbReference>
<organism evidence="3">
    <name type="scientific">Sinocrossocheilus bamaensis</name>
    <dbReference type="NCBI Taxonomy" id="369678"/>
    <lineage>
        <taxon>Eukaryota</taxon>
        <taxon>Metazoa</taxon>
        <taxon>Chordata</taxon>
        <taxon>Craniata</taxon>
        <taxon>Vertebrata</taxon>
        <taxon>Euteleostomi</taxon>
        <taxon>Actinopterygii</taxon>
        <taxon>Neopterygii</taxon>
        <taxon>Teleostei</taxon>
        <taxon>Ostariophysi</taxon>
        <taxon>Cypriniformes</taxon>
        <taxon>Cyprinidae</taxon>
        <taxon>Labeoninae</taxon>
        <taxon>'Semilabeonini'</taxon>
        <taxon>Sinocrossocheilus</taxon>
    </lineage>
</organism>
<proteinExistence type="evidence at transcript level"/>